<gene>
    <name evidence="4" type="ORF">GCM10010307_79900</name>
</gene>
<evidence type="ECO:0000259" key="3">
    <source>
        <dbReference type="Pfam" id="PF00501"/>
    </source>
</evidence>
<protein>
    <submittedName>
        <fullName evidence="4">AMP-binding protein</fullName>
    </submittedName>
</protein>
<organism evidence="4 5">
    <name type="scientific">Streptomyces vastus</name>
    <dbReference type="NCBI Taxonomy" id="285451"/>
    <lineage>
        <taxon>Bacteria</taxon>
        <taxon>Bacillati</taxon>
        <taxon>Actinomycetota</taxon>
        <taxon>Actinomycetes</taxon>
        <taxon>Kitasatosporales</taxon>
        <taxon>Streptomycetaceae</taxon>
        <taxon>Streptomyces</taxon>
    </lineage>
</organism>
<comment type="similarity">
    <text evidence="1">Belongs to the ATP-dependent AMP-binding enzyme family.</text>
</comment>
<evidence type="ECO:0000313" key="5">
    <source>
        <dbReference type="Proteomes" id="UP001500151"/>
    </source>
</evidence>
<dbReference type="Gene3D" id="3.40.50.12780">
    <property type="entry name" value="N-terminal domain of ligase-like"/>
    <property type="match status" value="1"/>
</dbReference>
<evidence type="ECO:0000256" key="2">
    <source>
        <dbReference type="ARBA" id="ARBA00022598"/>
    </source>
</evidence>
<sequence>MKDVLAALRAPRHQELVLVECLAEDGTAEQTYTYGQMTDWADKVREVLRSRGLTSGVRVGLVADNSPEWVAADLALLIDGYTEVPVPLAFSAEQAASLLRDVQVCVVDAAGAAKLAAWGLSGSAEPVVVERPRDFSSRILREEDGSGAADPDQIIKIIHTSGTTGAPKGVKIRAAGLGALLSSLDEVSPSEVYDRYLSLVPFSLLVEQVTAVYLPILRGGRMVLLPRAVPLLGTAGSRADEALDWLRKVAPSAAVLPPALVSALDKAVRDGDGAPLFPAGRSPFLMAGGAPVDAEALKRLDAAGLRVHEGYGLSENGSVVSWNTARHWRPGTVGRPLPHCSVKLSDQGELLVKSTSLFAGYTVEDPTSRPVDDAGWLHTGDRALIDEDGFIRILGRLKNVIITGHGRNVSPEWVEGRLRSCGDVADAVLFGEGMEHLVAVLVSSSRGSDAARAVERQARAYAERALAETDRPERYIVLPDGKDLRERYFTVTGRPRRQLIFDEIVRPALAPVA</sequence>
<dbReference type="EMBL" id="BAAASJ010000120">
    <property type="protein sequence ID" value="GAA2661565.1"/>
    <property type="molecule type" value="Genomic_DNA"/>
</dbReference>
<dbReference type="Proteomes" id="UP001500151">
    <property type="component" value="Unassembled WGS sequence"/>
</dbReference>
<feature type="domain" description="AMP-dependent synthetase/ligase" evidence="3">
    <location>
        <begin position="21"/>
        <end position="361"/>
    </location>
</feature>
<dbReference type="InterPro" id="IPR000873">
    <property type="entry name" value="AMP-dep_synth/lig_dom"/>
</dbReference>
<dbReference type="PANTHER" id="PTHR43201:SF5">
    <property type="entry name" value="MEDIUM-CHAIN ACYL-COA LIGASE ACSF2, MITOCHONDRIAL"/>
    <property type="match status" value="1"/>
</dbReference>
<dbReference type="Pfam" id="PF00501">
    <property type="entry name" value="AMP-binding"/>
    <property type="match status" value="1"/>
</dbReference>
<comment type="caution">
    <text evidence="4">The sequence shown here is derived from an EMBL/GenBank/DDBJ whole genome shotgun (WGS) entry which is preliminary data.</text>
</comment>
<dbReference type="InterPro" id="IPR042099">
    <property type="entry name" value="ANL_N_sf"/>
</dbReference>
<dbReference type="PANTHER" id="PTHR43201">
    <property type="entry name" value="ACYL-COA SYNTHETASE"/>
    <property type="match status" value="1"/>
</dbReference>
<dbReference type="InterPro" id="IPR045851">
    <property type="entry name" value="AMP-bd_C_sf"/>
</dbReference>
<evidence type="ECO:0000256" key="1">
    <source>
        <dbReference type="ARBA" id="ARBA00006432"/>
    </source>
</evidence>
<keyword evidence="5" id="KW-1185">Reference proteome</keyword>
<dbReference type="PROSITE" id="PS00455">
    <property type="entry name" value="AMP_BINDING"/>
    <property type="match status" value="1"/>
</dbReference>
<dbReference type="InterPro" id="IPR020845">
    <property type="entry name" value="AMP-binding_CS"/>
</dbReference>
<proteinExistence type="inferred from homology"/>
<evidence type="ECO:0000313" key="4">
    <source>
        <dbReference type="EMBL" id="GAA2661565.1"/>
    </source>
</evidence>
<accession>A0ABP6EC16</accession>
<reference evidence="5" key="1">
    <citation type="journal article" date="2019" name="Int. J. Syst. Evol. Microbiol.">
        <title>The Global Catalogue of Microorganisms (GCM) 10K type strain sequencing project: providing services to taxonomists for standard genome sequencing and annotation.</title>
        <authorList>
            <consortium name="The Broad Institute Genomics Platform"/>
            <consortium name="The Broad Institute Genome Sequencing Center for Infectious Disease"/>
            <person name="Wu L."/>
            <person name="Ma J."/>
        </authorList>
    </citation>
    <scope>NUCLEOTIDE SEQUENCE [LARGE SCALE GENOMIC DNA]</scope>
    <source>
        <strain evidence="5">JCM 4524</strain>
    </source>
</reference>
<dbReference type="Gene3D" id="3.30.300.30">
    <property type="match status" value="1"/>
</dbReference>
<name>A0ABP6EC16_9ACTN</name>
<dbReference type="RefSeq" id="WP_344396349.1">
    <property type="nucleotide sequence ID" value="NZ_BAAASJ010000120.1"/>
</dbReference>
<keyword evidence="2" id="KW-0436">Ligase</keyword>
<dbReference type="SUPFAM" id="SSF56801">
    <property type="entry name" value="Acetyl-CoA synthetase-like"/>
    <property type="match status" value="1"/>
</dbReference>